<keyword evidence="1" id="KW-0969">Cilium</keyword>
<sequence length="374" mass="44083">MKLRVPDYYYDFKCIGGDCTDSCCIGWELDIDEDSYEAYKKVEGSFGDRLRESMVDGSDEEDECNTFRLKDGRCPFLNEKNLCDIYINLGEKSLCKVCTEYPRFTVEYENTREKSMALSCEVVGRLLFSREDEIKFIWKEIPDEVIYEESLPMFVDEIEYIRDKSIAILQDRTRDIYERISDFLSFVSKAQEIINEGGEDDDLPRMIAELKPVCNNDGKASFDAFFEEVCYLLGELYVLGEEWVEVFARFKSELSKEVLEEFEKCRKENKMLDIWYENLMVYFVFRYFTKGVYDCDVISRAKFAFLGFFSIRGIAALRYRDNLKFDIDDMIVSAKAYSKEVEHSEGNIAYLMEEFLFSEEFEIANLQAVIKRRY</sequence>
<keyword evidence="1" id="KW-0489">Methyltransferase</keyword>
<keyword evidence="1" id="KW-0808">Transferase</keyword>
<dbReference type="GO" id="GO:0032259">
    <property type="term" value="P:methylation"/>
    <property type="evidence" value="ECO:0007669"/>
    <property type="project" value="UniProtKB-KW"/>
</dbReference>
<keyword evidence="1" id="KW-0966">Cell projection</keyword>
<dbReference type="EC" id="2.1.1.-" evidence="1"/>
<dbReference type="Proteomes" id="UP000604730">
    <property type="component" value="Unassembled WGS sequence"/>
</dbReference>
<reference evidence="1 2" key="1">
    <citation type="submission" date="2021-01" db="EMBL/GenBank/DDBJ databases">
        <title>Isolation and description of Catonella massiliensis sp. nov., a novel Catonella species, isolated from a stable periodontitis subject.</title>
        <authorList>
            <person name="Antezack A."/>
            <person name="Boxberger M."/>
            <person name="La Scola B."/>
            <person name="Monnet-Corti V."/>
        </authorList>
    </citation>
    <scope>NUCLEOTIDE SEQUENCE [LARGE SCALE GENOMIC DNA]</scope>
    <source>
        <strain evidence="1 2">Marseille-Q4567</strain>
    </source>
</reference>
<name>A0ABS1IYM5_9FIRM</name>
<accession>A0ABS1IYM5</accession>
<dbReference type="NCBIfam" id="NF038110">
    <property type="entry name" value="Lys_methyl_FliB"/>
    <property type="match status" value="1"/>
</dbReference>
<gene>
    <name evidence="1" type="primary">fliB</name>
    <name evidence="1" type="ORF">JJN12_03380</name>
</gene>
<organism evidence="1 2">
    <name type="scientific">Catonella massiliensis</name>
    <dbReference type="NCBI Taxonomy" id="2799636"/>
    <lineage>
        <taxon>Bacteria</taxon>
        <taxon>Bacillati</taxon>
        <taxon>Bacillota</taxon>
        <taxon>Clostridia</taxon>
        <taxon>Lachnospirales</taxon>
        <taxon>Lachnospiraceae</taxon>
        <taxon>Catonella</taxon>
    </lineage>
</organism>
<dbReference type="RefSeq" id="WP_208428374.1">
    <property type="nucleotide sequence ID" value="NZ_JAEPRJ010000001.1"/>
</dbReference>
<protein>
    <submittedName>
        <fullName evidence="1">Flagellin lysine-N-methylase</fullName>
        <ecNumber evidence="1">2.1.1.-</ecNumber>
    </submittedName>
</protein>
<keyword evidence="2" id="KW-1185">Reference proteome</keyword>
<evidence type="ECO:0000313" key="1">
    <source>
        <dbReference type="EMBL" id="MBK5896830.1"/>
    </source>
</evidence>
<dbReference type="GO" id="GO:0008168">
    <property type="term" value="F:methyltransferase activity"/>
    <property type="evidence" value="ECO:0007669"/>
    <property type="project" value="UniProtKB-KW"/>
</dbReference>
<evidence type="ECO:0000313" key="2">
    <source>
        <dbReference type="Proteomes" id="UP000604730"/>
    </source>
</evidence>
<proteinExistence type="predicted"/>
<comment type="caution">
    <text evidence="1">The sequence shown here is derived from an EMBL/GenBank/DDBJ whole genome shotgun (WGS) entry which is preliminary data.</text>
</comment>
<dbReference type="EMBL" id="JAEPRJ010000001">
    <property type="protein sequence ID" value="MBK5896830.1"/>
    <property type="molecule type" value="Genomic_DNA"/>
</dbReference>
<keyword evidence="1" id="KW-0282">Flagellum</keyword>